<dbReference type="EC" id="3.2.1.-" evidence="7"/>
<dbReference type="InterPro" id="IPR001547">
    <property type="entry name" value="Glyco_hydro_5"/>
</dbReference>
<dbReference type="Gene3D" id="3.20.20.80">
    <property type="entry name" value="Glycosidases"/>
    <property type="match status" value="1"/>
</dbReference>
<name>A0ABW5PML9_9BACI</name>
<dbReference type="Proteomes" id="UP001597458">
    <property type="component" value="Unassembled WGS sequence"/>
</dbReference>
<evidence type="ECO:0000259" key="6">
    <source>
        <dbReference type="Pfam" id="PF00150"/>
    </source>
</evidence>
<keyword evidence="5" id="KW-0812">Transmembrane</keyword>
<dbReference type="InterPro" id="IPR017853">
    <property type="entry name" value="GH"/>
</dbReference>
<evidence type="ECO:0000256" key="4">
    <source>
        <dbReference type="RuleBase" id="RU361153"/>
    </source>
</evidence>
<evidence type="ECO:0000313" key="8">
    <source>
        <dbReference type="Proteomes" id="UP001597458"/>
    </source>
</evidence>
<keyword evidence="2 4" id="KW-0378">Hydrolase</keyword>
<evidence type="ECO:0000256" key="2">
    <source>
        <dbReference type="ARBA" id="ARBA00022801"/>
    </source>
</evidence>
<keyword evidence="1" id="KW-0732">Signal</keyword>
<feature type="transmembrane region" description="Helical" evidence="5">
    <location>
        <begin position="6"/>
        <end position="22"/>
    </location>
</feature>
<keyword evidence="5" id="KW-0472">Membrane</keyword>
<evidence type="ECO:0000256" key="1">
    <source>
        <dbReference type="ARBA" id="ARBA00022729"/>
    </source>
</evidence>
<dbReference type="PANTHER" id="PTHR31297">
    <property type="entry name" value="GLUCAN ENDO-1,6-BETA-GLUCOSIDASE B"/>
    <property type="match status" value="1"/>
</dbReference>
<keyword evidence="8" id="KW-1185">Reference proteome</keyword>
<evidence type="ECO:0000256" key="5">
    <source>
        <dbReference type="SAM" id="Phobius"/>
    </source>
</evidence>
<dbReference type="EMBL" id="JBHUMR010000001">
    <property type="protein sequence ID" value="MFD2615755.1"/>
    <property type="molecule type" value="Genomic_DNA"/>
</dbReference>
<dbReference type="SUPFAM" id="SSF51445">
    <property type="entry name" value="(Trans)glycosidases"/>
    <property type="match status" value="1"/>
</dbReference>
<reference evidence="8" key="1">
    <citation type="journal article" date="2019" name="Int. J. Syst. Evol. Microbiol.">
        <title>The Global Catalogue of Microorganisms (GCM) 10K type strain sequencing project: providing services to taxonomists for standard genome sequencing and annotation.</title>
        <authorList>
            <consortium name="The Broad Institute Genomics Platform"/>
            <consortium name="The Broad Institute Genome Sequencing Center for Infectious Disease"/>
            <person name="Wu L."/>
            <person name="Ma J."/>
        </authorList>
    </citation>
    <scope>NUCLEOTIDE SEQUENCE [LARGE SCALE GENOMIC DNA]</scope>
    <source>
        <strain evidence="8">TISTR 2241</strain>
    </source>
</reference>
<comment type="similarity">
    <text evidence="4">Belongs to the glycosyl hydrolase 5 (cellulase A) family.</text>
</comment>
<organism evidence="7 8">
    <name type="scientific">Terrilactibacillus laevilacticus</name>
    <dbReference type="NCBI Taxonomy" id="1380157"/>
    <lineage>
        <taxon>Bacteria</taxon>
        <taxon>Bacillati</taxon>
        <taxon>Bacillota</taxon>
        <taxon>Bacilli</taxon>
        <taxon>Bacillales</taxon>
        <taxon>Bacillaceae</taxon>
        <taxon>Terrilactibacillus</taxon>
    </lineage>
</organism>
<dbReference type="Pfam" id="PF00150">
    <property type="entry name" value="Cellulase"/>
    <property type="match status" value="1"/>
</dbReference>
<feature type="domain" description="Glycoside hydrolase family 5" evidence="6">
    <location>
        <begin position="60"/>
        <end position="311"/>
    </location>
</feature>
<accession>A0ABW5PML9</accession>
<dbReference type="RefSeq" id="WP_141191341.1">
    <property type="nucleotide sequence ID" value="NZ_JBHUMR010000001.1"/>
</dbReference>
<evidence type="ECO:0000313" key="7">
    <source>
        <dbReference type="EMBL" id="MFD2615755.1"/>
    </source>
</evidence>
<gene>
    <name evidence="7" type="ORF">ACFSTF_00155</name>
</gene>
<comment type="caution">
    <text evidence="7">The sequence shown here is derived from an EMBL/GenBank/DDBJ whole genome shotgun (WGS) entry which is preliminary data.</text>
</comment>
<keyword evidence="3 4" id="KW-0326">Glycosidase</keyword>
<keyword evidence="5" id="KW-1133">Transmembrane helix</keyword>
<dbReference type="InterPro" id="IPR050386">
    <property type="entry name" value="Glycosyl_hydrolase_5"/>
</dbReference>
<sequence>MTITFIVLFIVIFIVFLFYKFFRKPQEQVKAAPLLFKSINIGNALDAPRDFPWDVEMKLDYFNKIKEAGFDTVRLPVRFSDYAKNNPNYCLDEPFMKYVDECVTHALNLDLTVILDLHHFEEMMQEPKAYHECFLRIWEQLSVRYQHYSSRLIFEVLNEPKDQLVGELWNTYLAEAIAIIRQTNPIRRIIVGPDNYYTLYRLDALRLPKDDHLIVSIHYYEPIEFTFQSNPYLGYPEVHDLVWEGTSKEIAYIKDRFKSVERWADQHRVQIYLGEFGANNRAPYSSRLRWTKAIREQAEELGFSWGYWELASHFGIYNAKTGEWDKEMLKVLLEKRFGDRK</sequence>
<protein>
    <submittedName>
        <fullName evidence="7">Glycoside hydrolase family 5 protein</fullName>
        <ecNumber evidence="7">3.2.1.-</ecNumber>
    </submittedName>
</protein>
<dbReference type="GO" id="GO:0016798">
    <property type="term" value="F:hydrolase activity, acting on glycosyl bonds"/>
    <property type="evidence" value="ECO:0007669"/>
    <property type="project" value="UniProtKB-KW"/>
</dbReference>
<dbReference type="PANTHER" id="PTHR31297:SF17">
    <property type="entry name" value="ENDOGLUCANASE"/>
    <property type="match status" value="1"/>
</dbReference>
<evidence type="ECO:0000256" key="3">
    <source>
        <dbReference type="ARBA" id="ARBA00023295"/>
    </source>
</evidence>
<proteinExistence type="inferred from homology"/>